<comment type="caution">
    <text evidence="3">The sequence shown here is derived from an EMBL/GenBank/DDBJ whole genome shotgun (WGS) entry which is preliminary data.</text>
</comment>
<gene>
    <name evidence="3" type="ORF">NEMBOFW57_003687</name>
</gene>
<evidence type="ECO:0000259" key="2">
    <source>
        <dbReference type="Pfam" id="PF25534"/>
    </source>
</evidence>
<reference evidence="3" key="1">
    <citation type="submission" date="2023-02" db="EMBL/GenBank/DDBJ databases">
        <authorList>
            <person name="Palmer J.M."/>
        </authorList>
    </citation>
    <scope>NUCLEOTIDE SEQUENCE</scope>
    <source>
        <strain evidence="3">FW57</strain>
    </source>
</reference>
<dbReference type="Proteomes" id="UP001197093">
    <property type="component" value="Unassembled WGS sequence"/>
</dbReference>
<name>A0AAD4FAE0_9PEZI</name>
<feature type="compositionally biased region" description="Basic and acidic residues" evidence="1">
    <location>
        <begin position="255"/>
        <end position="272"/>
    </location>
</feature>
<dbReference type="PANTHER" id="PTHR36223:SF1">
    <property type="entry name" value="TRANSCRIPTION ELONGATION FACTOR EAF N-TERMINAL DOMAIN-CONTAINING PROTEIN"/>
    <property type="match status" value="1"/>
</dbReference>
<proteinExistence type="predicted"/>
<feature type="domain" description="DUF7918" evidence="2">
    <location>
        <begin position="9"/>
        <end position="230"/>
    </location>
</feature>
<evidence type="ECO:0000313" key="3">
    <source>
        <dbReference type="EMBL" id="KAG7293633.1"/>
    </source>
</evidence>
<dbReference type="Pfam" id="PF25534">
    <property type="entry name" value="DUF7918"/>
    <property type="match status" value="1"/>
</dbReference>
<sequence>MAVISSVPGLKVTVVIGGVTAQEYAVPDGEERIPDNVTRQGYHVPPSSSQSLPYTAQYIEAKPGEQYAFKVKKGPGFQNRSNHIAYRITLDGNQLGLVHDMSKRKHDWETITDACCTVETDKISATELNSQKLMAERYGKLLVSFYRMRKSELRKENVAPPWHQPAINVAEKAIKGKTVDCFTTYVAHPNPTAPKWLLDDYQDDMKRPFAVFEFRYRTREGLMRHGVIPRPTIAEEVQDMTEQEIRQRLTQMLEATRRSSEETKPRIKREAEEMGDDEFMARYKARRLENGRVEVDFTDD</sequence>
<evidence type="ECO:0000256" key="1">
    <source>
        <dbReference type="SAM" id="MobiDB-lite"/>
    </source>
</evidence>
<dbReference type="PANTHER" id="PTHR36223">
    <property type="entry name" value="BETA-LACTAMASE-TYPE TRANSPEPTIDASE FOLD DOMAIN CONTAINING PROTEIN"/>
    <property type="match status" value="1"/>
</dbReference>
<feature type="region of interest" description="Disordered" evidence="1">
    <location>
        <begin position="255"/>
        <end position="274"/>
    </location>
</feature>
<accession>A0AAD4FAE0</accession>
<keyword evidence="4" id="KW-1185">Reference proteome</keyword>
<evidence type="ECO:0000313" key="4">
    <source>
        <dbReference type="Proteomes" id="UP001197093"/>
    </source>
</evidence>
<dbReference type="InterPro" id="IPR057678">
    <property type="entry name" value="DUF7918"/>
</dbReference>
<dbReference type="AlphaFoldDB" id="A0AAD4FAE0"/>
<dbReference type="EMBL" id="JAHCVI010000001">
    <property type="protein sequence ID" value="KAG7293633.1"/>
    <property type="molecule type" value="Genomic_DNA"/>
</dbReference>
<organism evidence="3 4">
    <name type="scientific">Staphylotrichum longicolle</name>
    <dbReference type="NCBI Taxonomy" id="669026"/>
    <lineage>
        <taxon>Eukaryota</taxon>
        <taxon>Fungi</taxon>
        <taxon>Dikarya</taxon>
        <taxon>Ascomycota</taxon>
        <taxon>Pezizomycotina</taxon>
        <taxon>Sordariomycetes</taxon>
        <taxon>Sordariomycetidae</taxon>
        <taxon>Sordariales</taxon>
        <taxon>Chaetomiaceae</taxon>
        <taxon>Staphylotrichum</taxon>
    </lineage>
</organism>
<protein>
    <recommendedName>
        <fullName evidence="2">DUF7918 domain-containing protein</fullName>
    </recommendedName>
</protein>